<name>A0ABM9DR11_9HYPH</name>
<feature type="region of interest" description="Disordered" evidence="1">
    <location>
        <begin position="104"/>
        <end position="129"/>
    </location>
</feature>
<accession>A0ABM9DR11</accession>
<dbReference type="Proteomes" id="UP001152604">
    <property type="component" value="Unassembled WGS sequence"/>
</dbReference>
<evidence type="ECO:0000313" key="3">
    <source>
        <dbReference type="Proteomes" id="UP001152604"/>
    </source>
</evidence>
<dbReference type="RefSeq" id="WP_254024913.1">
    <property type="nucleotide sequence ID" value="NZ_CAKXZS010000014.1"/>
</dbReference>
<organism evidence="2 3">
    <name type="scientific">Mesorhizobium ventifaucium</name>
    <dbReference type="NCBI Taxonomy" id="666020"/>
    <lineage>
        <taxon>Bacteria</taxon>
        <taxon>Pseudomonadati</taxon>
        <taxon>Pseudomonadota</taxon>
        <taxon>Alphaproteobacteria</taxon>
        <taxon>Hyphomicrobiales</taxon>
        <taxon>Phyllobacteriaceae</taxon>
        <taxon>Mesorhizobium</taxon>
    </lineage>
</organism>
<evidence type="ECO:0008006" key="4">
    <source>
        <dbReference type="Google" id="ProtNLM"/>
    </source>
</evidence>
<sequence length="129" mass="14408">MEAAAETVTPLDEGFEWAIVEIFGHRKHAGRSREEERFGAKMLRIDVPTIAVNQAEGKPAEVGGIESWTTHWYGGASLFSYTLTDEATVMRINRPYVSASRYIAPPDRYDGDAAEDVSILDDVDDEPRF</sequence>
<evidence type="ECO:0000313" key="2">
    <source>
        <dbReference type="EMBL" id="CAH2399102.1"/>
    </source>
</evidence>
<reference evidence="2" key="1">
    <citation type="submission" date="2022-03" db="EMBL/GenBank/DDBJ databases">
        <authorList>
            <person name="Brunel B."/>
        </authorList>
    </citation>
    <scope>NUCLEOTIDE SEQUENCE</scope>
    <source>
        <strain evidence="2">STM4922sample</strain>
    </source>
</reference>
<protein>
    <recommendedName>
        <fullName evidence="4">DUF3892 domain-containing protein</fullName>
    </recommendedName>
</protein>
<keyword evidence="3" id="KW-1185">Reference proteome</keyword>
<evidence type="ECO:0000256" key="1">
    <source>
        <dbReference type="SAM" id="MobiDB-lite"/>
    </source>
</evidence>
<gene>
    <name evidence="2" type="ORF">MES4922_210091</name>
</gene>
<proteinExistence type="predicted"/>
<dbReference type="EMBL" id="CAKXZS010000014">
    <property type="protein sequence ID" value="CAH2399102.1"/>
    <property type="molecule type" value="Genomic_DNA"/>
</dbReference>
<comment type="caution">
    <text evidence="2">The sequence shown here is derived from an EMBL/GenBank/DDBJ whole genome shotgun (WGS) entry which is preliminary data.</text>
</comment>
<feature type="compositionally biased region" description="Acidic residues" evidence="1">
    <location>
        <begin position="112"/>
        <end position="129"/>
    </location>
</feature>